<dbReference type="PROSITE" id="PS50082">
    <property type="entry name" value="WD_REPEATS_2"/>
    <property type="match status" value="1"/>
</dbReference>
<evidence type="ECO:0000256" key="1">
    <source>
        <dbReference type="ARBA" id="ARBA00004611"/>
    </source>
</evidence>
<evidence type="ECO:0000256" key="11">
    <source>
        <dbReference type="ARBA" id="ARBA00041557"/>
    </source>
</evidence>
<dbReference type="GO" id="GO:0120293">
    <property type="term" value="C:dynein axonemal particle"/>
    <property type="evidence" value="ECO:0007669"/>
    <property type="project" value="UniProtKB-SubCell"/>
</dbReference>
<dbReference type="RefSeq" id="XP_011664772.1">
    <property type="nucleotide sequence ID" value="XM_011666470.2"/>
</dbReference>
<dbReference type="InterPro" id="IPR036322">
    <property type="entry name" value="WD40_repeat_dom_sf"/>
</dbReference>
<dbReference type="InterPro" id="IPR015943">
    <property type="entry name" value="WD40/YVTN_repeat-like_dom_sf"/>
</dbReference>
<evidence type="ECO:0000256" key="3">
    <source>
        <dbReference type="ARBA" id="ARBA00022574"/>
    </source>
</evidence>
<dbReference type="RefSeq" id="XP_780217.3">
    <property type="nucleotide sequence ID" value="XM_775124.5"/>
</dbReference>
<keyword evidence="5" id="KW-0282">Flagellum</keyword>
<dbReference type="Proteomes" id="UP000007110">
    <property type="component" value="Unassembled WGS sequence"/>
</dbReference>
<accession>A0A7M7HJG3</accession>
<keyword evidence="6" id="KW-0969">Cilium</keyword>
<dbReference type="GO" id="GO:0005858">
    <property type="term" value="C:axonemal dynein complex"/>
    <property type="evidence" value="ECO:0000318"/>
    <property type="project" value="GO_Central"/>
</dbReference>
<evidence type="ECO:0000313" key="14">
    <source>
        <dbReference type="EnsemblMetazoa" id="XP_011664772"/>
    </source>
</evidence>
<dbReference type="GO" id="GO:0003341">
    <property type="term" value="P:cilium movement"/>
    <property type="evidence" value="ECO:0000318"/>
    <property type="project" value="GO_Central"/>
</dbReference>
<feature type="region of interest" description="Disordered" evidence="13">
    <location>
        <begin position="289"/>
        <end position="368"/>
    </location>
</feature>
<dbReference type="Gene3D" id="2.130.10.10">
    <property type="entry name" value="YVTN repeat-like/Quinoprotein amine dehydrogenase"/>
    <property type="match status" value="2"/>
</dbReference>
<dbReference type="EnsemblMetazoa" id="XM_011666470">
    <property type="protein sequence ID" value="XP_011664772"/>
    <property type="gene ID" value="LOC574740"/>
</dbReference>
<protein>
    <recommendedName>
        <fullName evidence="10">Dynein axonemal intermediate chain 4</fullName>
    </recommendedName>
    <alternativeName>
        <fullName evidence="11">WD repeat-containing protein 78</fullName>
    </alternativeName>
</protein>
<evidence type="ECO:0000256" key="12">
    <source>
        <dbReference type="PROSITE-ProRule" id="PRU00221"/>
    </source>
</evidence>
<feature type="compositionally biased region" description="Basic and acidic residues" evidence="13">
    <location>
        <begin position="356"/>
        <end position="368"/>
    </location>
</feature>
<proteinExistence type="predicted"/>
<dbReference type="InterPro" id="IPR001680">
    <property type="entry name" value="WD40_rpt"/>
</dbReference>
<dbReference type="PANTHER" id="PTHR12442">
    <property type="entry name" value="DYNEIN INTERMEDIATE CHAIN"/>
    <property type="match status" value="1"/>
</dbReference>
<feature type="compositionally biased region" description="Polar residues" evidence="13">
    <location>
        <begin position="144"/>
        <end position="153"/>
    </location>
</feature>
<reference evidence="14" key="2">
    <citation type="submission" date="2021-01" db="UniProtKB">
        <authorList>
            <consortium name="EnsemblMetazoa"/>
        </authorList>
    </citation>
    <scope>IDENTIFICATION</scope>
</reference>
<keyword evidence="4" id="KW-0677">Repeat</keyword>
<organism evidence="14 15">
    <name type="scientific">Strongylocentrotus purpuratus</name>
    <name type="common">Purple sea urchin</name>
    <dbReference type="NCBI Taxonomy" id="7668"/>
    <lineage>
        <taxon>Eukaryota</taxon>
        <taxon>Metazoa</taxon>
        <taxon>Echinodermata</taxon>
        <taxon>Eleutherozoa</taxon>
        <taxon>Echinozoa</taxon>
        <taxon>Echinoidea</taxon>
        <taxon>Euechinoidea</taxon>
        <taxon>Echinacea</taxon>
        <taxon>Camarodonta</taxon>
        <taxon>Echinidea</taxon>
        <taxon>Strongylocentrotidae</taxon>
        <taxon>Strongylocentrotus</taxon>
    </lineage>
</organism>
<dbReference type="GO" id="GO:0045503">
    <property type="term" value="F:dynein light chain binding"/>
    <property type="evidence" value="ECO:0000318"/>
    <property type="project" value="GO_Central"/>
</dbReference>
<dbReference type="InterPro" id="IPR050687">
    <property type="entry name" value="Dynein_IC"/>
</dbReference>
<name>A0A7M7HJG3_STRPU</name>
<reference evidence="15" key="1">
    <citation type="submission" date="2015-02" db="EMBL/GenBank/DDBJ databases">
        <title>Genome sequencing for Strongylocentrotus purpuratus.</title>
        <authorList>
            <person name="Murali S."/>
            <person name="Liu Y."/>
            <person name="Vee V."/>
            <person name="English A."/>
            <person name="Wang M."/>
            <person name="Skinner E."/>
            <person name="Han Y."/>
            <person name="Muzny D.M."/>
            <person name="Worley K.C."/>
            <person name="Gibbs R.A."/>
        </authorList>
    </citation>
    <scope>NUCLEOTIDE SEQUENCE</scope>
</reference>
<evidence type="ECO:0000256" key="10">
    <source>
        <dbReference type="ARBA" id="ARBA00040002"/>
    </source>
</evidence>
<dbReference type="GO" id="GO:0045504">
    <property type="term" value="F:dynein heavy chain binding"/>
    <property type="evidence" value="ECO:0000318"/>
    <property type="project" value="GO_Central"/>
</dbReference>
<evidence type="ECO:0000256" key="8">
    <source>
        <dbReference type="ARBA" id="ARBA00023273"/>
    </source>
</evidence>
<dbReference type="FunCoup" id="A0A7M7HJG3">
    <property type="interactions" value="229"/>
</dbReference>
<dbReference type="SUPFAM" id="SSF50978">
    <property type="entry name" value="WD40 repeat-like"/>
    <property type="match status" value="1"/>
</dbReference>
<comment type="subcellular location">
    <subcellularLocation>
        <location evidence="1">Cytoplasm</location>
        <location evidence="1">Cytoskeleton</location>
        <location evidence="1">Flagellum axoneme</location>
    </subcellularLocation>
    <subcellularLocation>
        <location evidence="9">Dynein axonemal particle</location>
    </subcellularLocation>
</comment>
<dbReference type="FunFam" id="2.130.10.10:FF:000379">
    <property type="entry name" value="WD repeat domain 78"/>
    <property type="match status" value="1"/>
</dbReference>
<sequence length="828" mass="91582">MLKLPGGQNASNVMKSSKISGSTSQNRIGKERNVTLGIGSRTTLNSSRKSQIGIDSKTEHHKLPGAKVHNIQVLDDEGHDVTPQPLLAADPATVKQQQSKLFNPGESSHGTPTDLMSQASIYQTGTTSFAGPFTRSVFGASMSHASSQSNTESFTDEIAEPTSMKDMLSGLEDIQTRREETKENLTEEDLEKHIPIHLTETATIWLLDINGVSMSLDAEDASEIRDKNEKYKELCKSRDGNDRYAERGMQTFNDLPKNKDIQTSRVNYVDQETTVTNWDMYDTYQDLEKKDGSQEYDLRETDEDKKSTAERPKSTKSGVSSIAEEGSGKKEGDGKTSTVNASMVESEIGEGEGVGEEAKESTSKSQEEILASEELKRDMFVMERVVTLNILQHKQAAYRNLPIYPDVDRVEPEETESQTSLPTSGTAAPPPASAANQVNLTQLGPNLDRLWAYSCSLTKGRNVSCMAWNKGNRDLLAVGYGQFGFTEQKGGLACCWSLKNPEYPERVFNCEAGVTAMDFSVSNPNLLAVGLYNGTVAIYNVRASSDEPILDSYESRSKHAAPVWQLQWVEKERGSSNDERVEVLVSISTDGRVAQWQIRKGFESAELMKLKKTAKATKKQTTQANKDQKEKGEAFITRQAAGFSFDFYPKDSNIYLAGTEDGLIHKCSCSYNEQYLDTYNGHTGPIYKIRWSPFISDIFLSCSADWSLRLWMQDRLQPVLNFFSSTKAVMDVCWSPTSPTVFGCVNEGAVEIWDLSVNTLDPIIVSVPAPGVKLSCLTFAHNSDCILVGDSEGQVSVYQLRCMPPVGDDQSEKLKQLLEQTIAGQLRT</sequence>
<feature type="compositionally biased region" description="Basic and acidic residues" evidence="13">
    <location>
        <begin position="289"/>
        <end position="313"/>
    </location>
</feature>
<evidence type="ECO:0000256" key="6">
    <source>
        <dbReference type="ARBA" id="ARBA00023069"/>
    </source>
</evidence>
<dbReference type="OrthoDB" id="10259804at2759"/>
<evidence type="ECO:0000313" key="15">
    <source>
        <dbReference type="Proteomes" id="UP000007110"/>
    </source>
</evidence>
<feature type="repeat" description="WD" evidence="12">
    <location>
        <begin position="679"/>
        <end position="711"/>
    </location>
</feature>
<feature type="region of interest" description="Disordered" evidence="13">
    <location>
        <begin position="144"/>
        <end position="163"/>
    </location>
</feature>
<feature type="compositionally biased region" description="Polar residues" evidence="13">
    <location>
        <begin position="40"/>
        <end position="50"/>
    </location>
</feature>
<dbReference type="Pfam" id="PF00400">
    <property type="entry name" value="WD40"/>
    <property type="match status" value="2"/>
</dbReference>
<dbReference type="KEGG" id="spu:574740"/>
<dbReference type="SMART" id="SM00320">
    <property type="entry name" value="WD40"/>
    <property type="match status" value="5"/>
</dbReference>
<dbReference type="PROSITE" id="PS50294">
    <property type="entry name" value="WD_REPEATS_REGION"/>
    <property type="match status" value="1"/>
</dbReference>
<feature type="compositionally biased region" description="Polar residues" evidence="13">
    <location>
        <begin position="8"/>
        <end position="27"/>
    </location>
</feature>
<keyword evidence="15" id="KW-1185">Reference proteome</keyword>
<dbReference type="PANTHER" id="PTHR12442:SF12">
    <property type="entry name" value="DYNEIN AXONEMAL INTERMEDIATE CHAIN 4"/>
    <property type="match status" value="1"/>
</dbReference>
<dbReference type="OMA" id="VFVWSIK"/>
<evidence type="ECO:0000256" key="9">
    <source>
        <dbReference type="ARBA" id="ARBA00024190"/>
    </source>
</evidence>
<evidence type="ECO:0000256" key="5">
    <source>
        <dbReference type="ARBA" id="ARBA00022846"/>
    </source>
</evidence>
<keyword evidence="8" id="KW-0966">Cell projection</keyword>
<evidence type="ECO:0000256" key="2">
    <source>
        <dbReference type="ARBA" id="ARBA00022490"/>
    </source>
</evidence>
<dbReference type="EnsemblMetazoa" id="XM_775124">
    <property type="protein sequence ID" value="XP_780217"/>
    <property type="gene ID" value="LOC574740"/>
</dbReference>
<feature type="region of interest" description="Disordered" evidence="13">
    <location>
        <begin position="1"/>
        <end position="51"/>
    </location>
</feature>
<keyword evidence="7" id="KW-0206">Cytoskeleton</keyword>
<dbReference type="InParanoid" id="A0A7M7HJG3"/>
<keyword evidence="3 12" id="KW-0853">WD repeat</keyword>
<feature type="region of interest" description="Disordered" evidence="13">
    <location>
        <begin position="411"/>
        <end position="433"/>
    </location>
</feature>
<evidence type="ECO:0000256" key="7">
    <source>
        <dbReference type="ARBA" id="ARBA00023212"/>
    </source>
</evidence>
<evidence type="ECO:0000256" key="4">
    <source>
        <dbReference type="ARBA" id="ARBA00022737"/>
    </source>
</evidence>
<evidence type="ECO:0000256" key="13">
    <source>
        <dbReference type="SAM" id="MobiDB-lite"/>
    </source>
</evidence>
<dbReference type="GeneID" id="574740"/>
<dbReference type="CTD" id="429114"/>
<dbReference type="AlphaFoldDB" id="A0A7M7HJG3"/>
<keyword evidence="2" id="KW-0963">Cytoplasm</keyword>
<dbReference type="FunFam" id="2.130.10.10:FF:000373">
    <property type="entry name" value="WD repeat domain 78"/>
    <property type="match status" value="1"/>
</dbReference>